<accession>A0A2L0W4Q0</accession>
<sequence length="225" mass="23639">MASATTAGLTLLSGGAGIAADIAAIVTEQQRLALQKEQIRNNYELGKQSLSLQQQSIENSRDRIRLSAAQIKELGLDPKSELHMLMGLSAGAQPSISSPITNDQLFLNSSSLARSVRWDARNFGEAINTFAGLRAKHQANPNRPDMMLGSDNPNWGARVTGDALSVSGLSVRSNHFGSGPSSLGSLSSVRSNPFSSISSGSVGGISLRTVGSRPSIRSVFSTTSV</sequence>
<name>A0A2L0W4Q0_9CALI</name>
<dbReference type="EMBL" id="MG009451">
    <property type="protein sequence ID" value="AVA19688.1"/>
    <property type="molecule type" value="Genomic_RNA"/>
</dbReference>
<proteinExistence type="predicted"/>
<reference evidence="1" key="1">
    <citation type="journal article" date="2018" name="J. Virol.">
        <title>Bovine nebovirus interacts with a wide spectrum of histo-blood group antigens.</title>
        <authorList>
            <person name="Cho E.H."/>
            <person name="Soliman M."/>
            <person name="Seo J.Y."/>
            <person name="Kim J.Y."/>
            <person name="Park J.G."/>
            <person name="Kim D.S."/>
            <person name="Alfajaro M.M."/>
            <person name="Baek Y.B."/>
            <person name="Kang M.I."/>
            <person name="Le Pendu J."/>
            <person name="Cho K.O."/>
        </authorList>
    </citation>
    <scope>NUCLEOTIDE SEQUENCE</scope>
    <source>
        <strain evidence="1">Nebovirus/Bo_wt/Kor/2004/Muan MA415</strain>
    </source>
</reference>
<protein>
    <submittedName>
        <fullName evidence="1">VP2 minor capsid protein</fullName>
    </submittedName>
</protein>
<evidence type="ECO:0000313" key="1">
    <source>
        <dbReference type="EMBL" id="AVA19688.1"/>
    </source>
</evidence>
<organism evidence="1">
    <name type="scientific">Bovine nebovirus</name>
    <dbReference type="NCBI Taxonomy" id="1661258"/>
    <lineage>
        <taxon>Viruses</taxon>
        <taxon>Riboviria</taxon>
        <taxon>Orthornavirae</taxon>
        <taxon>Pisuviricota</taxon>
        <taxon>Pisoniviricetes</taxon>
        <taxon>Picornavirales</taxon>
        <taxon>Caliciviridae</taxon>
        <taxon>Nebovirus</taxon>
    </lineage>
</organism>